<dbReference type="Proteomes" id="UP000755654">
    <property type="component" value="Unassembled WGS sequence"/>
</dbReference>
<sequence>MAQHNRLMEFNTLADAFLPVKDEATDKAIGEAKKAIGDAEWKKGFTKEKRDQVRSILKENGARYETNLSGKLMGVEHAETQGGGLTFNKLRVVLESDQGKTTLSADMKSEFAQRLIAKLDTAIKEHAGTDVTVGGFASEKEKDGRTFVDHVATLKDPDGQEIKAAEGHFEKARDLAAAAQEPLKAQGMDKDVLNKVAASAREKYFTEVTEGLHNRMVEQGIAPTQVENKGPLPGHEANLLSAEQGANGEEKWYSLRVYPDKEGNLLATLTAQEDKNLISRQSKLEVKDGKDGGLVIRGDGFGAKIGEDRQVQFFESKSKTPIQGKSKNTALLHPAKGTDITSPGMKNLQKILDTRLGQGKDRNVGKEVA</sequence>
<evidence type="ECO:0000313" key="3">
    <source>
        <dbReference type="Proteomes" id="UP000755654"/>
    </source>
</evidence>
<feature type="compositionally biased region" description="Polar residues" evidence="1">
    <location>
        <begin position="318"/>
        <end position="329"/>
    </location>
</feature>
<organism evidence="2 3">
    <name type="scientific">Acidithiobacillus sulfurivorans</name>
    <dbReference type="NCBI Taxonomy" id="1958756"/>
    <lineage>
        <taxon>Bacteria</taxon>
        <taxon>Pseudomonadati</taxon>
        <taxon>Pseudomonadota</taxon>
        <taxon>Acidithiobacillia</taxon>
        <taxon>Acidithiobacillales</taxon>
        <taxon>Acidithiobacillaceae</taxon>
        <taxon>Acidithiobacillus</taxon>
    </lineage>
</organism>
<proteinExistence type="predicted"/>
<protein>
    <submittedName>
        <fullName evidence="2">Uncharacterized protein</fullName>
    </submittedName>
</protein>
<dbReference type="RefSeq" id="WP_215883620.1">
    <property type="nucleotide sequence ID" value="NZ_JAAOMP010000077.1"/>
</dbReference>
<evidence type="ECO:0000313" key="2">
    <source>
        <dbReference type="EMBL" id="MBU2759960.1"/>
    </source>
</evidence>
<dbReference type="EMBL" id="JAAOMP010000077">
    <property type="protein sequence ID" value="MBU2759960.1"/>
    <property type="molecule type" value="Genomic_DNA"/>
</dbReference>
<gene>
    <name evidence="2" type="ORF">HAP95_07310</name>
</gene>
<comment type="caution">
    <text evidence="2">The sequence shown here is derived from an EMBL/GenBank/DDBJ whole genome shotgun (WGS) entry which is preliminary data.</text>
</comment>
<keyword evidence="3" id="KW-1185">Reference proteome</keyword>
<reference evidence="2 3" key="1">
    <citation type="journal article" date="2021" name="ISME J.">
        <title>Genomic evolution of the class Acidithiobacillia: deep-branching Proteobacteria living in extreme acidic conditions.</title>
        <authorList>
            <person name="Moya-Beltran A."/>
            <person name="Beard S."/>
            <person name="Rojas-Villalobos C."/>
            <person name="Issotta F."/>
            <person name="Gallardo Y."/>
            <person name="Ulloa R."/>
            <person name="Giaveno A."/>
            <person name="Degli Esposti M."/>
            <person name="Johnson D.B."/>
            <person name="Quatrini R."/>
        </authorList>
    </citation>
    <scope>NUCLEOTIDE SEQUENCE [LARGE SCALE GENOMIC DNA]</scope>
    <source>
        <strain evidence="2 3">RW2</strain>
    </source>
</reference>
<name>A0ABS5ZZW2_9PROT</name>
<evidence type="ECO:0000256" key="1">
    <source>
        <dbReference type="SAM" id="MobiDB-lite"/>
    </source>
</evidence>
<feature type="region of interest" description="Disordered" evidence="1">
    <location>
        <begin position="318"/>
        <end position="346"/>
    </location>
</feature>
<accession>A0ABS5ZZW2</accession>